<dbReference type="InterPro" id="IPR000328">
    <property type="entry name" value="GP41-like"/>
</dbReference>
<evidence type="ECO:0000256" key="4">
    <source>
        <dbReference type="SAM" id="Phobius"/>
    </source>
</evidence>
<accession>A0A6P5CDQ6</accession>
<dbReference type="RefSeq" id="XP_019823558.2">
    <property type="nucleotide sequence ID" value="XM_019967999.2"/>
</dbReference>
<dbReference type="Pfam" id="PF00517">
    <property type="entry name" value="GP41"/>
    <property type="match status" value="1"/>
</dbReference>
<feature type="compositionally biased region" description="Polar residues" evidence="3">
    <location>
        <begin position="1"/>
        <end position="11"/>
    </location>
</feature>
<dbReference type="GO" id="GO:0005198">
    <property type="term" value="F:structural molecule activity"/>
    <property type="evidence" value="ECO:0007669"/>
    <property type="project" value="InterPro"/>
</dbReference>
<dbReference type="GeneID" id="109564590"/>
<feature type="transmembrane region" description="Helical" evidence="4">
    <location>
        <begin position="457"/>
        <end position="482"/>
    </location>
</feature>
<evidence type="ECO:0000259" key="5">
    <source>
        <dbReference type="Pfam" id="PF00517"/>
    </source>
</evidence>
<proteinExistence type="predicted"/>
<protein>
    <submittedName>
        <fullName evidence="7">Endogenous retrovirus group K member 19 Env polyprotein-like</fullName>
    </submittedName>
</protein>
<organism evidence="6 7">
    <name type="scientific">Bos indicus</name>
    <name type="common">Zebu</name>
    <dbReference type="NCBI Taxonomy" id="9915"/>
    <lineage>
        <taxon>Eukaryota</taxon>
        <taxon>Metazoa</taxon>
        <taxon>Chordata</taxon>
        <taxon>Craniata</taxon>
        <taxon>Vertebrata</taxon>
        <taxon>Euteleostomi</taxon>
        <taxon>Mammalia</taxon>
        <taxon>Eutheria</taxon>
        <taxon>Laurasiatheria</taxon>
        <taxon>Artiodactyla</taxon>
        <taxon>Ruminantia</taxon>
        <taxon>Pecora</taxon>
        <taxon>Bovidae</taxon>
        <taxon>Bovinae</taxon>
        <taxon>Bos</taxon>
    </lineage>
</organism>
<keyword evidence="4" id="KW-0812">Transmembrane</keyword>
<dbReference type="KEGG" id="biu:109564590"/>
<sequence>MPPTLRQLTSETSEEQGTDLPTEQMSQLYIRGTTPPDSLRRRNIPGRLTQVTRNAPIPTWGQIKTLCHQARGMTSLQGSPASPEKMFIAMLALLSCQVSASPIPAKYWAYLPDPPTFQVVTWNNEPIRVNADQPQLLGAFYTSYTKDKYPVNFNYTFRGLIDDLPVCFNFPSNPKSFITPTKEGCTGASTKIIITDSSKIDTQSLHHRVVWALVAHLPRILDPYVTLCFTPPPGYPKCYKVAPSDEVWKTTDGHTGYPTWTTCTYSSRIDYRIPGGGNYTIQDWSNPNPCEDPLIKKTFEGRFENWNRIPLPWTTQATRWHTNQFVPPMLSYTAKSKTYWQPEIWRALSATAVISLSRPDNDSTCSVLACLPSPYVFLFTNDSNKLNVRMNYSGGPNVVTCEQCMLSSCLTPQYNVCSFVVLQRPPYLMIPVTVTSHWYDNNGLAMLQQLQDLMRQWWFVGLLILGISALIAAITSVTMAAISLTQQVHTAQYVDAMSKNNSLTLATQEAIDRKLEMRVDALEEAIMHIETELQALKVKMALTCHADYRWICETS</sequence>
<evidence type="ECO:0000256" key="3">
    <source>
        <dbReference type="SAM" id="MobiDB-lite"/>
    </source>
</evidence>
<dbReference type="PANTHER" id="PTHR34313">
    <property type="entry name" value="ENDOGENOUS RETROVIRUS GROUP K MEMBER 113 ENV POLYPROTEIN-RELATED"/>
    <property type="match status" value="1"/>
</dbReference>
<dbReference type="OrthoDB" id="9704011at2759"/>
<dbReference type="InterPro" id="IPR051255">
    <property type="entry name" value="Retroviral_env_glycoprotein"/>
</dbReference>
<keyword evidence="2" id="KW-0175">Coiled coil</keyword>
<reference evidence="7" key="1">
    <citation type="submission" date="2025-08" db="UniProtKB">
        <authorList>
            <consortium name="RefSeq"/>
        </authorList>
    </citation>
    <scope>IDENTIFICATION</scope>
    <source>
        <tissue evidence="7">Blood</tissue>
    </source>
</reference>
<keyword evidence="4" id="KW-0472">Membrane</keyword>
<evidence type="ECO:0000256" key="1">
    <source>
        <dbReference type="ARBA" id="ARBA00004328"/>
    </source>
</evidence>
<comment type="subcellular location">
    <subcellularLocation>
        <location evidence="1">Virion</location>
    </subcellularLocation>
</comment>
<evidence type="ECO:0000256" key="2">
    <source>
        <dbReference type="SAM" id="Coils"/>
    </source>
</evidence>
<evidence type="ECO:0000313" key="7">
    <source>
        <dbReference type="RefSeq" id="XP_019823558.2"/>
    </source>
</evidence>
<feature type="domain" description="Retroviral envelope protein GP41-like" evidence="5">
    <location>
        <begin position="479"/>
        <end position="554"/>
    </location>
</feature>
<evidence type="ECO:0000313" key="6">
    <source>
        <dbReference type="Proteomes" id="UP001652663"/>
    </source>
</evidence>
<dbReference type="PANTHER" id="PTHR34313:SF2">
    <property type="entry name" value="ENDOGENOUS RETROVIRUS GROUP K MEMBER 21 ENV POLYPROTEIN-LIKE"/>
    <property type="match status" value="1"/>
</dbReference>
<feature type="coiled-coil region" evidence="2">
    <location>
        <begin position="512"/>
        <end position="539"/>
    </location>
</feature>
<name>A0A6P5CDQ6_BOSIN</name>
<gene>
    <name evidence="7" type="primary">LOC109564590</name>
</gene>
<feature type="region of interest" description="Disordered" evidence="3">
    <location>
        <begin position="1"/>
        <end position="42"/>
    </location>
</feature>
<dbReference type="Proteomes" id="UP001652663">
    <property type="component" value="Chromosome 10"/>
</dbReference>
<keyword evidence="4" id="KW-1133">Transmembrane helix</keyword>
<keyword evidence="6" id="KW-1185">Reference proteome</keyword>